<dbReference type="Gene3D" id="2.160.10.10">
    <property type="entry name" value="Hexapeptide repeat proteins"/>
    <property type="match status" value="1"/>
</dbReference>
<dbReference type="Proteomes" id="UP000647587">
    <property type="component" value="Unassembled WGS sequence"/>
</dbReference>
<evidence type="ECO:0000313" key="3">
    <source>
        <dbReference type="Proteomes" id="UP000647587"/>
    </source>
</evidence>
<accession>A0ABQ2EUN3</accession>
<comment type="caution">
    <text evidence="2">The sequence shown here is derived from an EMBL/GenBank/DDBJ whole genome shotgun (WGS) entry which is preliminary data.</text>
</comment>
<reference evidence="3" key="1">
    <citation type="journal article" date="2019" name="Int. J. Syst. Evol. Microbiol.">
        <title>The Global Catalogue of Microorganisms (GCM) 10K type strain sequencing project: providing services to taxonomists for standard genome sequencing and annotation.</title>
        <authorList>
            <consortium name="The Broad Institute Genomics Platform"/>
            <consortium name="The Broad Institute Genome Sequencing Center for Infectious Disease"/>
            <person name="Wu L."/>
            <person name="Ma J."/>
        </authorList>
    </citation>
    <scope>NUCLEOTIDE SEQUENCE [LARGE SCALE GENOMIC DNA]</scope>
    <source>
        <strain evidence="3">JCM 30331</strain>
    </source>
</reference>
<dbReference type="InterPro" id="IPR056818">
    <property type="entry name" value="GlmU/GlgC-like_hexapep"/>
</dbReference>
<dbReference type="Pfam" id="PF24894">
    <property type="entry name" value="Hexapep_GlmU"/>
    <property type="match status" value="1"/>
</dbReference>
<sequence length="123" mass="13564">MVRQLPVIFGRWFGARFRRGPAQAVSPQLCSRPTSLDSSRHTIRRAIIDKNVKVPPGVQVGVNLQEDQEQGLTVTDSGIVVVPRSFSSDPAATVAGNTLVFSREEHVEHRAFVSFQALWARLG</sequence>
<dbReference type="RefSeq" id="WP_189007699.1">
    <property type="nucleotide sequence ID" value="NZ_BMPP01000007.1"/>
</dbReference>
<feature type="domain" description="Glucose-1-phosphate adenylyltransferase/Bifunctional protein GlmU-like C-terminal hexapeptide" evidence="1">
    <location>
        <begin position="41"/>
        <end position="82"/>
    </location>
</feature>
<dbReference type="EMBL" id="BMPP01000007">
    <property type="protein sequence ID" value="GGK26448.1"/>
    <property type="molecule type" value="Genomic_DNA"/>
</dbReference>
<organism evidence="2 3">
    <name type="scientific">Deinococcus malanensis</name>
    <dbReference type="NCBI Taxonomy" id="1706855"/>
    <lineage>
        <taxon>Bacteria</taxon>
        <taxon>Thermotogati</taxon>
        <taxon>Deinococcota</taxon>
        <taxon>Deinococci</taxon>
        <taxon>Deinococcales</taxon>
        <taxon>Deinococcaceae</taxon>
        <taxon>Deinococcus</taxon>
    </lineage>
</organism>
<evidence type="ECO:0000259" key="1">
    <source>
        <dbReference type="Pfam" id="PF24894"/>
    </source>
</evidence>
<protein>
    <recommendedName>
        <fullName evidence="1">Glucose-1-phosphate adenylyltransferase/Bifunctional protein GlmU-like C-terminal hexapeptide domain-containing protein</fullName>
    </recommendedName>
</protein>
<proteinExistence type="predicted"/>
<evidence type="ECO:0000313" key="2">
    <source>
        <dbReference type="EMBL" id="GGK26448.1"/>
    </source>
</evidence>
<name>A0ABQ2EUN3_9DEIO</name>
<keyword evidence="3" id="KW-1185">Reference proteome</keyword>
<gene>
    <name evidence="2" type="ORF">GCM10008955_20330</name>
</gene>